<gene>
    <name evidence="6" type="ORF">C7M84_007468</name>
</gene>
<protein>
    <submittedName>
        <fullName evidence="6">Uncharacterized protein</fullName>
    </submittedName>
</protein>
<dbReference type="PROSITE" id="PS50001">
    <property type="entry name" value="SH2"/>
    <property type="match status" value="1"/>
</dbReference>
<dbReference type="InterPro" id="IPR001452">
    <property type="entry name" value="SH3_domain"/>
</dbReference>
<dbReference type="STRING" id="6689.A0A423TC64"/>
<feature type="domain" description="SH3" evidence="5">
    <location>
        <begin position="226"/>
        <end position="287"/>
    </location>
</feature>
<dbReference type="AlphaFoldDB" id="A0A423TC64"/>
<dbReference type="SUPFAM" id="SSF50044">
    <property type="entry name" value="SH3-domain"/>
    <property type="match status" value="1"/>
</dbReference>
<dbReference type="OrthoDB" id="5340910at2759"/>
<evidence type="ECO:0000313" key="7">
    <source>
        <dbReference type="Proteomes" id="UP000283509"/>
    </source>
</evidence>
<dbReference type="PROSITE" id="PS50002">
    <property type="entry name" value="SH3"/>
    <property type="match status" value="1"/>
</dbReference>
<dbReference type="GO" id="GO:0005085">
    <property type="term" value="F:guanyl-nucleotide exchange factor activity"/>
    <property type="evidence" value="ECO:0007669"/>
    <property type="project" value="TreeGrafter"/>
</dbReference>
<name>A0A423TC64_PENVA</name>
<dbReference type="PRINTS" id="PR00401">
    <property type="entry name" value="SH2DOMAIN"/>
</dbReference>
<evidence type="ECO:0000259" key="5">
    <source>
        <dbReference type="PROSITE" id="PS50002"/>
    </source>
</evidence>
<dbReference type="InterPro" id="IPR036028">
    <property type="entry name" value="SH3-like_dom_sf"/>
</dbReference>
<dbReference type="GO" id="GO:0005737">
    <property type="term" value="C:cytoplasm"/>
    <property type="evidence" value="ECO:0007669"/>
    <property type="project" value="TreeGrafter"/>
</dbReference>
<dbReference type="InterPro" id="IPR046349">
    <property type="entry name" value="C1-like_sf"/>
</dbReference>
<dbReference type="InterPro" id="IPR000980">
    <property type="entry name" value="SH2"/>
</dbReference>
<dbReference type="Pfam" id="PF00018">
    <property type="entry name" value="SH3_1"/>
    <property type="match status" value="1"/>
</dbReference>
<dbReference type="EMBL" id="QCYY01001948">
    <property type="protein sequence ID" value="ROT74049.1"/>
    <property type="molecule type" value="Genomic_DNA"/>
</dbReference>
<dbReference type="Proteomes" id="UP000283509">
    <property type="component" value="Unassembled WGS sequence"/>
</dbReference>
<keyword evidence="7" id="KW-1185">Reference proteome</keyword>
<evidence type="ECO:0000259" key="4">
    <source>
        <dbReference type="PROSITE" id="PS50001"/>
    </source>
</evidence>
<dbReference type="Pfam" id="PF00017">
    <property type="entry name" value="SH2"/>
    <property type="match status" value="1"/>
</dbReference>
<sequence>MAGVTLRSKRVINSAQSLPVEGLSDDWKKRLTDYQFLCGKEEEPLKRRRSLFCRESKKNHRRQSLRHARNKDGYQCPTCKMIVHKSCLNKLTQNHTCTIEYPGNQFLVSQAVPHNAPQPPIPDNLQVQEYPWWAERMSRNEATIHLGLAAEGTFLLRWSDHNEQPVLSLKAMGEVKHMRVYRQEETGYFYLSEASYFTSVVDLVHHYRSSPLSESFTGLDCCLRRPIYDTAIVRYAYEGPGAGHLRLVQGQRVIIISREGEGRGWWKGRIGARMGYFPREYVTLETDPLAGW</sequence>
<dbReference type="PANTHER" id="PTHR45818:SF3">
    <property type="entry name" value="PROTEIN VAV"/>
    <property type="match status" value="1"/>
</dbReference>
<evidence type="ECO:0000256" key="1">
    <source>
        <dbReference type="ARBA" id="ARBA00022443"/>
    </source>
</evidence>
<reference evidence="6 7" key="1">
    <citation type="submission" date="2018-04" db="EMBL/GenBank/DDBJ databases">
        <authorList>
            <person name="Zhang X."/>
            <person name="Yuan J."/>
            <person name="Li F."/>
            <person name="Xiang J."/>
        </authorList>
    </citation>
    <scope>NUCLEOTIDE SEQUENCE [LARGE SCALE GENOMIC DNA]</scope>
    <source>
        <tissue evidence="6">Muscle</tissue>
    </source>
</reference>
<reference evidence="6 7" key="2">
    <citation type="submission" date="2019-01" db="EMBL/GenBank/DDBJ databases">
        <title>The decoding of complex shrimp genome reveals the adaptation for benthos swimmer, frequently molting mechanism and breeding impact on genome.</title>
        <authorList>
            <person name="Sun Y."/>
            <person name="Gao Y."/>
            <person name="Yu Y."/>
        </authorList>
    </citation>
    <scope>NUCLEOTIDE SEQUENCE [LARGE SCALE GENOMIC DNA]</scope>
    <source>
        <tissue evidence="6">Muscle</tissue>
    </source>
</reference>
<dbReference type="SUPFAM" id="SSF57889">
    <property type="entry name" value="Cysteine-rich domain"/>
    <property type="match status" value="1"/>
</dbReference>
<dbReference type="Gene3D" id="2.30.30.40">
    <property type="entry name" value="SH3 Domains"/>
    <property type="match status" value="1"/>
</dbReference>
<keyword evidence="2" id="KW-0727">SH2 domain</keyword>
<dbReference type="Gene3D" id="3.30.505.10">
    <property type="entry name" value="SH2 domain"/>
    <property type="match status" value="1"/>
</dbReference>
<dbReference type="InterPro" id="IPR036860">
    <property type="entry name" value="SH2_dom_sf"/>
</dbReference>
<dbReference type="GO" id="GO:0016477">
    <property type="term" value="P:cell migration"/>
    <property type="evidence" value="ECO:0007669"/>
    <property type="project" value="TreeGrafter"/>
</dbReference>
<feature type="domain" description="SH2" evidence="4">
    <location>
        <begin position="132"/>
        <end position="227"/>
    </location>
</feature>
<evidence type="ECO:0000256" key="3">
    <source>
        <dbReference type="PROSITE-ProRule" id="PRU00192"/>
    </source>
</evidence>
<dbReference type="SMART" id="SM00252">
    <property type="entry name" value="SH2"/>
    <property type="match status" value="1"/>
</dbReference>
<accession>A0A423TC64</accession>
<dbReference type="GO" id="GO:0048468">
    <property type="term" value="P:cell development"/>
    <property type="evidence" value="ECO:0007669"/>
    <property type="project" value="UniProtKB-ARBA"/>
</dbReference>
<organism evidence="6 7">
    <name type="scientific">Penaeus vannamei</name>
    <name type="common">Whiteleg shrimp</name>
    <name type="synonym">Litopenaeus vannamei</name>
    <dbReference type="NCBI Taxonomy" id="6689"/>
    <lineage>
        <taxon>Eukaryota</taxon>
        <taxon>Metazoa</taxon>
        <taxon>Ecdysozoa</taxon>
        <taxon>Arthropoda</taxon>
        <taxon>Crustacea</taxon>
        <taxon>Multicrustacea</taxon>
        <taxon>Malacostraca</taxon>
        <taxon>Eumalacostraca</taxon>
        <taxon>Eucarida</taxon>
        <taxon>Decapoda</taxon>
        <taxon>Dendrobranchiata</taxon>
        <taxon>Penaeoidea</taxon>
        <taxon>Penaeidae</taxon>
        <taxon>Penaeus</taxon>
    </lineage>
</organism>
<dbReference type="SUPFAM" id="SSF55550">
    <property type="entry name" value="SH2 domain"/>
    <property type="match status" value="1"/>
</dbReference>
<keyword evidence="1 3" id="KW-0728">SH3 domain</keyword>
<evidence type="ECO:0000313" key="6">
    <source>
        <dbReference type="EMBL" id="ROT74049.1"/>
    </source>
</evidence>
<proteinExistence type="predicted"/>
<dbReference type="PANTHER" id="PTHR45818">
    <property type="entry name" value="PROTEIN VAV"/>
    <property type="match status" value="1"/>
</dbReference>
<evidence type="ECO:0000256" key="2">
    <source>
        <dbReference type="PROSITE-ProRule" id="PRU00191"/>
    </source>
</evidence>
<dbReference type="SMART" id="SM00326">
    <property type="entry name" value="SH3"/>
    <property type="match status" value="1"/>
</dbReference>
<comment type="caution">
    <text evidence="6">The sequence shown here is derived from an EMBL/GenBank/DDBJ whole genome shotgun (WGS) entry which is preliminary data.</text>
</comment>